<reference evidence="2" key="1">
    <citation type="submission" date="2019-01" db="EMBL/GenBank/DDBJ databases">
        <title>Draft genomes of a novel of Sporanaerobacter strains.</title>
        <authorList>
            <person name="Ma S."/>
        </authorList>
    </citation>
    <scope>NUCLEOTIDE SEQUENCE [LARGE SCALE GENOMIC DNA]</scope>
    <source>
        <strain evidence="2">NJN-17</strain>
    </source>
</reference>
<dbReference type="Pfam" id="PF04308">
    <property type="entry name" value="RNaseH_like"/>
    <property type="match status" value="1"/>
</dbReference>
<name>A0A410QB90_9FIRM</name>
<dbReference type="PANTHER" id="PTHR39961:SF1">
    <property type="entry name" value="DUF458 DOMAIN-CONTAINING PROTEIN"/>
    <property type="match status" value="1"/>
</dbReference>
<evidence type="ECO:0000313" key="1">
    <source>
        <dbReference type="EMBL" id="QAT61255.1"/>
    </source>
</evidence>
<dbReference type="KEGG" id="spoa:EQM13_06455"/>
<evidence type="ECO:0000313" key="2">
    <source>
        <dbReference type="Proteomes" id="UP000287969"/>
    </source>
</evidence>
<protein>
    <submittedName>
        <fullName evidence="1">Uncharacterized protein</fullName>
    </submittedName>
</protein>
<keyword evidence="2" id="KW-1185">Reference proteome</keyword>
<organism evidence="1 2">
    <name type="scientific">Acidilutibacter cellobiosedens</name>
    <dbReference type="NCBI Taxonomy" id="2507161"/>
    <lineage>
        <taxon>Bacteria</taxon>
        <taxon>Bacillati</taxon>
        <taxon>Bacillota</taxon>
        <taxon>Tissierellia</taxon>
        <taxon>Tissierellales</taxon>
        <taxon>Acidilutibacteraceae</taxon>
        <taxon>Acidilutibacter</taxon>
    </lineage>
</organism>
<dbReference type="EMBL" id="CP035282">
    <property type="protein sequence ID" value="QAT61255.1"/>
    <property type="molecule type" value="Genomic_DNA"/>
</dbReference>
<proteinExistence type="predicted"/>
<dbReference type="AlphaFoldDB" id="A0A410QB90"/>
<dbReference type="PANTHER" id="PTHR39961">
    <property type="entry name" value="HYPOTHETICAL CYTOSOLIC PROTEIN"/>
    <property type="match status" value="1"/>
</dbReference>
<dbReference type="Proteomes" id="UP000287969">
    <property type="component" value="Chromosome"/>
</dbReference>
<sequence length="153" mass="17265">MHSPTYGNISFEDMISKIKNFISKSPNSEYNISVGTDSQNFDYTKTVIVVSVYRRGHGGIFFYDIKNVKRINNLMQKLFYETSTSLEIAIKLLKAFEEEKINLGISIHVDAGNNGSTSKFIREITGWVNSYGFDCETKPNSYAASSIADKFSK</sequence>
<accession>A0A410QB90</accession>
<dbReference type="InterPro" id="IPR007405">
    <property type="entry name" value="Phage_KVP40_Orf299"/>
</dbReference>
<gene>
    <name evidence="1" type="ORF">EQM13_06455</name>
</gene>
<dbReference type="OrthoDB" id="37369at2"/>